<reference evidence="4" key="2">
    <citation type="submission" date="2018-05" db="EMBL/GenBank/DDBJ databases">
        <title>OmerRS3 (Oryza meridionalis Reference Sequence Version 3).</title>
        <authorList>
            <person name="Zhang J."/>
            <person name="Kudrna D."/>
            <person name="Lee S."/>
            <person name="Talag J."/>
            <person name="Welchert J."/>
            <person name="Wing R.A."/>
        </authorList>
    </citation>
    <scope>NUCLEOTIDE SEQUENCE [LARGE SCALE GENOMIC DNA]</scope>
    <source>
        <strain evidence="4">cv. OR44</strain>
    </source>
</reference>
<keyword evidence="2" id="KW-0804">Transcription</keyword>
<evidence type="ECO:0000256" key="2">
    <source>
        <dbReference type="ARBA" id="ARBA00022472"/>
    </source>
</evidence>
<accession>A0A0E0EAI0</accession>
<name>A0A0E0EAI0_9ORYZ</name>
<reference evidence="4" key="1">
    <citation type="submission" date="2015-04" db="UniProtKB">
        <authorList>
            <consortium name="EnsemblPlants"/>
        </authorList>
    </citation>
    <scope>IDENTIFICATION</scope>
</reference>
<dbReference type="Gene3D" id="1.25.70.10">
    <property type="entry name" value="Transcription termination factor 3, mitochondrial"/>
    <property type="match status" value="1"/>
</dbReference>
<dbReference type="EnsemblPlants" id="OMERI07G09610.1">
    <property type="protein sequence ID" value="OMERI07G09610.1"/>
    <property type="gene ID" value="OMERI07G09610"/>
</dbReference>
<dbReference type="Gramene" id="OMERI07G09610.1">
    <property type="protein sequence ID" value="OMERI07G09610.1"/>
    <property type="gene ID" value="OMERI07G09610"/>
</dbReference>
<dbReference type="eggNOG" id="KOG1267">
    <property type="taxonomic scope" value="Eukaryota"/>
</dbReference>
<protein>
    <submittedName>
        <fullName evidence="4">Uncharacterized protein</fullName>
    </submittedName>
</protein>
<sequence>MSLRCYHHHLKVRALLCGFGGGCFPKRTPPSPPPWSPPLTHFIKHLLGSPAALSGTATGAACEPCSLTLHFLRNTCGLSEAEAAAAAARVRLRSTKRAHAIVALFRGIGFSAADIARLVTSNPSLLSYRADATLMPKIEFFRRELGLTDAEIRRLVLANPYRVLGYSLKRCIRPNYLILRDLLGSDKNVTAAVLQSTDLIHGDVRGILLPKIKILQDYGATNDVIVKLVTAHPRALMHRASRFEESLAAMKELGVRPSSGMFPYSFGLFARLHPRKWKGRMDNFLSLGWTKEQVIEAFVRHPYCMSVSNDKVKLIWQFLAKKLRWTADYVARSPMVLSFSYDKRILPRCTVLNLLASRGVFNRDIKTSHLVLGEKKFKEKYVTPYQDEIPEVLEAYSSVAESRVPMYK</sequence>
<keyword evidence="2" id="KW-0806">Transcription termination</keyword>
<keyword evidence="2" id="KW-0805">Transcription regulation</keyword>
<keyword evidence="5" id="KW-1185">Reference proteome</keyword>
<dbReference type="InterPro" id="IPR003690">
    <property type="entry name" value="MTERF"/>
</dbReference>
<dbReference type="GO" id="GO:0006353">
    <property type="term" value="P:DNA-templated transcription termination"/>
    <property type="evidence" value="ECO:0007669"/>
    <property type="project" value="UniProtKB-KW"/>
</dbReference>
<evidence type="ECO:0000256" key="3">
    <source>
        <dbReference type="ARBA" id="ARBA00022946"/>
    </source>
</evidence>
<dbReference type="InterPro" id="IPR038538">
    <property type="entry name" value="MTERF_sf"/>
</dbReference>
<dbReference type="AlphaFoldDB" id="A0A0E0EAI0"/>
<dbReference type="Proteomes" id="UP000008021">
    <property type="component" value="Chromosome 7"/>
</dbReference>
<dbReference type="FunFam" id="1.25.70.10:FF:000001">
    <property type="entry name" value="Mitochondrial transcription termination factor-like"/>
    <property type="match status" value="1"/>
</dbReference>
<proteinExistence type="inferred from homology"/>
<keyword evidence="3" id="KW-0809">Transit peptide</keyword>
<dbReference type="HOGENOM" id="CLU_034145_1_0_1"/>
<dbReference type="PANTHER" id="PTHR13068:SF213">
    <property type="entry name" value="OS07G0423000 PROTEIN"/>
    <property type="match status" value="1"/>
</dbReference>
<comment type="similarity">
    <text evidence="1">Belongs to the mTERF family.</text>
</comment>
<evidence type="ECO:0000313" key="4">
    <source>
        <dbReference type="EnsemblPlants" id="OMERI07G09610.1"/>
    </source>
</evidence>
<dbReference type="GO" id="GO:0003676">
    <property type="term" value="F:nucleic acid binding"/>
    <property type="evidence" value="ECO:0007669"/>
    <property type="project" value="InterPro"/>
</dbReference>
<dbReference type="STRING" id="40149.A0A0E0EAI0"/>
<dbReference type="PANTHER" id="PTHR13068">
    <property type="entry name" value="CGI-12 PROTEIN-RELATED"/>
    <property type="match status" value="1"/>
</dbReference>
<evidence type="ECO:0000313" key="5">
    <source>
        <dbReference type="Proteomes" id="UP000008021"/>
    </source>
</evidence>
<evidence type="ECO:0000256" key="1">
    <source>
        <dbReference type="ARBA" id="ARBA00007692"/>
    </source>
</evidence>
<dbReference type="SMART" id="SM00733">
    <property type="entry name" value="Mterf"/>
    <property type="match status" value="5"/>
</dbReference>
<organism evidence="4">
    <name type="scientific">Oryza meridionalis</name>
    <dbReference type="NCBI Taxonomy" id="40149"/>
    <lineage>
        <taxon>Eukaryota</taxon>
        <taxon>Viridiplantae</taxon>
        <taxon>Streptophyta</taxon>
        <taxon>Embryophyta</taxon>
        <taxon>Tracheophyta</taxon>
        <taxon>Spermatophyta</taxon>
        <taxon>Magnoliopsida</taxon>
        <taxon>Liliopsida</taxon>
        <taxon>Poales</taxon>
        <taxon>Poaceae</taxon>
        <taxon>BOP clade</taxon>
        <taxon>Oryzoideae</taxon>
        <taxon>Oryzeae</taxon>
        <taxon>Oryzinae</taxon>
        <taxon>Oryza</taxon>
    </lineage>
</organism>
<dbReference type="Pfam" id="PF02536">
    <property type="entry name" value="mTERF"/>
    <property type="match status" value="2"/>
</dbReference>